<name>A0A2W7RY06_9BACT</name>
<protein>
    <submittedName>
        <fullName evidence="6">DinB family protein</fullName>
    </submittedName>
</protein>
<evidence type="ECO:0000313" key="7">
    <source>
        <dbReference type="Proteomes" id="UP000249720"/>
    </source>
</evidence>
<dbReference type="GO" id="GO:0016787">
    <property type="term" value="F:hydrolase activity"/>
    <property type="evidence" value="ECO:0007669"/>
    <property type="project" value="UniProtKB-KW"/>
</dbReference>
<proteinExistence type="inferred from homology"/>
<accession>A0A2W7RY06</accession>
<keyword evidence="1" id="KW-0963">Cytoplasm</keyword>
<dbReference type="InterPro" id="IPR034660">
    <property type="entry name" value="DinB/YfiT-like"/>
</dbReference>
<keyword evidence="4" id="KW-0862">Zinc</keyword>
<dbReference type="Pfam" id="PF12867">
    <property type="entry name" value="DinB_2"/>
    <property type="match status" value="1"/>
</dbReference>
<organism evidence="6 7">
    <name type="scientific">Hydrotalea sandarakina</name>
    <dbReference type="NCBI Taxonomy" id="1004304"/>
    <lineage>
        <taxon>Bacteria</taxon>
        <taxon>Pseudomonadati</taxon>
        <taxon>Bacteroidota</taxon>
        <taxon>Chitinophagia</taxon>
        <taxon>Chitinophagales</taxon>
        <taxon>Chitinophagaceae</taxon>
        <taxon>Hydrotalea</taxon>
    </lineage>
</organism>
<keyword evidence="2" id="KW-0479">Metal-binding</keyword>
<feature type="domain" description="DinB-like" evidence="5">
    <location>
        <begin position="31"/>
        <end position="166"/>
    </location>
</feature>
<dbReference type="AlphaFoldDB" id="A0A2W7RY06"/>
<evidence type="ECO:0000313" key="6">
    <source>
        <dbReference type="EMBL" id="PZX65648.1"/>
    </source>
</evidence>
<evidence type="ECO:0000256" key="2">
    <source>
        <dbReference type="ARBA" id="ARBA00022723"/>
    </source>
</evidence>
<comment type="caution">
    <text evidence="6">The sequence shown here is derived from an EMBL/GenBank/DDBJ whole genome shotgun (WGS) entry which is preliminary data.</text>
</comment>
<evidence type="ECO:0000256" key="3">
    <source>
        <dbReference type="ARBA" id="ARBA00022801"/>
    </source>
</evidence>
<dbReference type="GO" id="GO:0046872">
    <property type="term" value="F:metal ion binding"/>
    <property type="evidence" value="ECO:0007669"/>
    <property type="project" value="UniProtKB-KW"/>
</dbReference>
<evidence type="ECO:0000259" key="5">
    <source>
        <dbReference type="Pfam" id="PF12867"/>
    </source>
</evidence>
<dbReference type="SUPFAM" id="SSF109854">
    <property type="entry name" value="DinB/YfiT-like putative metalloenzymes"/>
    <property type="match status" value="1"/>
</dbReference>
<gene>
    <name evidence="6" type="ORF">LX80_00137</name>
</gene>
<keyword evidence="3" id="KW-0378">Hydrolase</keyword>
<reference evidence="6 7" key="1">
    <citation type="submission" date="2018-06" db="EMBL/GenBank/DDBJ databases">
        <title>Genomic Encyclopedia of Archaeal and Bacterial Type Strains, Phase II (KMG-II): from individual species to whole genera.</title>
        <authorList>
            <person name="Goeker M."/>
        </authorList>
    </citation>
    <scope>NUCLEOTIDE SEQUENCE [LARGE SCALE GENOMIC DNA]</scope>
    <source>
        <strain evidence="6 7">DSM 23241</strain>
    </source>
</reference>
<dbReference type="OrthoDB" id="9796039at2"/>
<sequence>MHTDERYPIGKYEPKPFSEEQKQEWLKAIAQLPEELEIEVQHLDAAQLNTPYREGGWTVQQLIHHMADSHMNAYIRFKLGLTENKPTIKPYNEKAWALLPDNDTVPINVSLTLLHALHKRWHATMKDLSQADFEKTVIHPEQGRELSLWLLLGLYAWHGKHHKAHIQALKDKMNW</sequence>
<dbReference type="NCBIfam" id="NF009807">
    <property type="entry name" value="PRK13291.1"/>
    <property type="match status" value="1"/>
</dbReference>
<evidence type="ECO:0000256" key="1">
    <source>
        <dbReference type="ARBA" id="ARBA00022490"/>
    </source>
</evidence>
<dbReference type="Proteomes" id="UP000249720">
    <property type="component" value="Unassembled WGS sequence"/>
</dbReference>
<dbReference type="InterPro" id="IPR023774">
    <property type="entry name" value="Put_metal_dep_hydrolase_YfiT"/>
</dbReference>
<keyword evidence="7" id="KW-1185">Reference proteome</keyword>
<dbReference type="Gene3D" id="1.20.120.450">
    <property type="entry name" value="dinb family like domain"/>
    <property type="match status" value="1"/>
</dbReference>
<dbReference type="InterPro" id="IPR024775">
    <property type="entry name" value="DinB-like"/>
</dbReference>
<evidence type="ECO:0000256" key="4">
    <source>
        <dbReference type="ARBA" id="ARBA00022833"/>
    </source>
</evidence>
<dbReference type="RefSeq" id="WP_111293121.1">
    <property type="nucleotide sequence ID" value="NZ_QKZV01000001.1"/>
</dbReference>
<dbReference type="HAMAP" id="MF_01256">
    <property type="entry name" value="YfiT_hydrol"/>
    <property type="match status" value="1"/>
</dbReference>
<dbReference type="EMBL" id="QKZV01000001">
    <property type="protein sequence ID" value="PZX65648.1"/>
    <property type="molecule type" value="Genomic_DNA"/>
</dbReference>